<keyword evidence="1" id="KW-0732">Signal</keyword>
<proteinExistence type="predicted"/>
<dbReference type="InterPro" id="IPR052988">
    <property type="entry name" value="Oryzine_lactonohydrolase"/>
</dbReference>
<dbReference type="PANTHER" id="PTHR47064">
    <property type="entry name" value="PUTATIVE (AFU_ORTHOLOGUE AFUA_1G08990)-RELATED"/>
    <property type="match status" value="1"/>
</dbReference>
<dbReference type="Gene3D" id="2.120.10.30">
    <property type="entry name" value="TolB, C-terminal domain"/>
    <property type="match status" value="1"/>
</dbReference>
<dbReference type="PANTHER" id="PTHR47064:SF2">
    <property type="entry name" value="SMP-30_GLUCONOLACTONASE_LRE-LIKE REGION DOMAIN-CONTAINING PROTEIN-RELATED"/>
    <property type="match status" value="1"/>
</dbReference>
<dbReference type="EMBL" id="CAUWAG010000007">
    <property type="protein sequence ID" value="CAJ2505164.1"/>
    <property type="molecule type" value="Genomic_DNA"/>
</dbReference>
<dbReference type="Proteomes" id="UP001295740">
    <property type="component" value="Unassembled WGS sequence"/>
</dbReference>
<feature type="signal peptide" evidence="1">
    <location>
        <begin position="1"/>
        <end position="18"/>
    </location>
</feature>
<accession>A0AAI8VHQ1</accession>
<gene>
    <name evidence="2" type="ORF">KHLLAP_LOCUS5632</name>
</gene>
<sequence>MPQRATMLMLLTTTLTAAQSNLTAQVPAQDTYQLPRSFNSSFDNHTSAASQAIAAARNASFVSYDEDFLRIVGDDSKVRLLATSSNEKVSFAFEGGIWVPETNQVWFTAYLDPTPGYLSILDLNVYVTTFGDPDTTPAIVAINPHTYHAEEVVNSYFGLPLNGPDDVTVAVSRATGEQCVFFTDFFLNEEGLGVATYPGPSKLPYFVWRPVIGTLEIQDPNGLAVDKANSLLYVTDGPHSAVFQSGPNHTLPSFAGIYQYDLGGADGCTPLNKRLFAFARQGFANGIKVDDAGRVWTAEYEGVVVRNGTSGKVLGVFNAVDIIMANSENPVNVRDVAPLANFALVGDELVILAFDRIFGVKLAEMVIDPERYNIR</sequence>
<comment type="caution">
    <text evidence="2">The sequence shown here is derived from an EMBL/GenBank/DDBJ whole genome shotgun (WGS) entry which is preliminary data.</text>
</comment>
<keyword evidence="3" id="KW-1185">Reference proteome</keyword>
<organism evidence="2 3">
    <name type="scientific">Anthostomella pinea</name>
    <dbReference type="NCBI Taxonomy" id="933095"/>
    <lineage>
        <taxon>Eukaryota</taxon>
        <taxon>Fungi</taxon>
        <taxon>Dikarya</taxon>
        <taxon>Ascomycota</taxon>
        <taxon>Pezizomycotina</taxon>
        <taxon>Sordariomycetes</taxon>
        <taxon>Xylariomycetidae</taxon>
        <taxon>Xylariales</taxon>
        <taxon>Xylariaceae</taxon>
        <taxon>Anthostomella</taxon>
    </lineage>
</organism>
<reference evidence="2" key="1">
    <citation type="submission" date="2023-10" db="EMBL/GenBank/DDBJ databases">
        <authorList>
            <person name="Hackl T."/>
        </authorList>
    </citation>
    <scope>NUCLEOTIDE SEQUENCE</scope>
</reference>
<name>A0AAI8VHQ1_9PEZI</name>
<dbReference type="InterPro" id="IPR011042">
    <property type="entry name" value="6-blade_b-propeller_TolB-like"/>
</dbReference>
<dbReference type="SUPFAM" id="SSF63829">
    <property type="entry name" value="Calcium-dependent phosphotriesterase"/>
    <property type="match status" value="1"/>
</dbReference>
<evidence type="ECO:0000313" key="2">
    <source>
        <dbReference type="EMBL" id="CAJ2505164.1"/>
    </source>
</evidence>
<protein>
    <submittedName>
        <fullName evidence="2">Uu.00g125580.m01.CDS01</fullName>
    </submittedName>
</protein>
<evidence type="ECO:0000256" key="1">
    <source>
        <dbReference type="SAM" id="SignalP"/>
    </source>
</evidence>
<dbReference type="AlphaFoldDB" id="A0AAI8VHQ1"/>
<feature type="chain" id="PRO_5042549959" evidence="1">
    <location>
        <begin position="19"/>
        <end position="375"/>
    </location>
</feature>
<evidence type="ECO:0000313" key="3">
    <source>
        <dbReference type="Proteomes" id="UP001295740"/>
    </source>
</evidence>